<dbReference type="Proteomes" id="UP000182486">
    <property type="component" value="Unassembled WGS sequence"/>
</dbReference>
<evidence type="ECO:0000313" key="2">
    <source>
        <dbReference type="EMBL" id="OJF10215.1"/>
    </source>
</evidence>
<dbReference type="EMBL" id="MEIA01000488">
    <property type="protein sequence ID" value="OJF10215.1"/>
    <property type="molecule type" value="Genomic_DNA"/>
</dbReference>
<reference evidence="2 3" key="1">
    <citation type="submission" date="2016-09" db="EMBL/GenBank/DDBJ databases">
        <title>Couchioplanes caeruleus draft genome sequence.</title>
        <authorList>
            <person name="Sheehan J."/>
            <person name="Caffrey P."/>
        </authorList>
    </citation>
    <scope>NUCLEOTIDE SEQUENCE [LARGE SCALE GENOMIC DNA]</scope>
    <source>
        <strain evidence="2 3">DSM 43634</strain>
    </source>
</reference>
<organism evidence="2 3">
    <name type="scientific">Couchioplanes caeruleus subsp. caeruleus</name>
    <dbReference type="NCBI Taxonomy" id="56427"/>
    <lineage>
        <taxon>Bacteria</taxon>
        <taxon>Bacillati</taxon>
        <taxon>Actinomycetota</taxon>
        <taxon>Actinomycetes</taxon>
        <taxon>Micromonosporales</taxon>
        <taxon>Micromonosporaceae</taxon>
        <taxon>Couchioplanes</taxon>
    </lineage>
</organism>
<feature type="compositionally biased region" description="Low complexity" evidence="1">
    <location>
        <begin position="58"/>
        <end position="73"/>
    </location>
</feature>
<accession>A0A1K0FBJ2</accession>
<dbReference type="Pfam" id="PF19801">
    <property type="entry name" value="DUF6284"/>
    <property type="match status" value="1"/>
</dbReference>
<evidence type="ECO:0000313" key="3">
    <source>
        <dbReference type="Proteomes" id="UP000182486"/>
    </source>
</evidence>
<dbReference type="InterPro" id="IPR046251">
    <property type="entry name" value="DUF6284"/>
</dbReference>
<sequence length="80" mass="8812">MSIDFETGEPSPGELAAIEAEWPQIEADLAELDAEIREIYAADRGGPTELDWRRTRRSAAQVTRTATRATRPVAELRSAA</sequence>
<protein>
    <submittedName>
        <fullName evidence="2">Uncharacterized protein</fullName>
    </submittedName>
</protein>
<keyword evidence="3" id="KW-1185">Reference proteome</keyword>
<feature type="region of interest" description="Disordered" evidence="1">
    <location>
        <begin position="55"/>
        <end position="80"/>
    </location>
</feature>
<dbReference type="AlphaFoldDB" id="A0A1K0FBJ2"/>
<evidence type="ECO:0000256" key="1">
    <source>
        <dbReference type="SAM" id="MobiDB-lite"/>
    </source>
</evidence>
<name>A0A1K0FBJ2_9ACTN</name>
<comment type="caution">
    <text evidence="2">The sequence shown here is derived from an EMBL/GenBank/DDBJ whole genome shotgun (WGS) entry which is preliminary data.</text>
</comment>
<dbReference type="RefSeq" id="WP_071809398.1">
    <property type="nucleotide sequence ID" value="NZ_MEIA01000488.1"/>
</dbReference>
<gene>
    <name evidence="2" type="ORF">BG844_33210</name>
</gene>
<proteinExistence type="predicted"/>